<evidence type="ECO:0000313" key="3">
    <source>
        <dbReference type="EMBL" id="ELZ43470.1"/>
    </source>
</evidence>
<dbReference type="InterPro" id="IPR008965">
    <property type="entry name" value="CBM2/CBM3_carb-bd_dom_sf"/>
</dbReference>
<dbReference type="PATRIC" id="fig|1227484.4.peg.15"/>
<dbReference type="PROSITE" id="PS00018">
    <property type="entry name" value="EF_HAND_1"/>
    <property type="match status" value="1"/>
</dbReference>
<dbReference type="Gene3D" id="2.60.40.680">
    <property type="match status" value="1"/>
</dbReference>
<dbReference type="InterPro" id="IPR018247">
    <property type="entry name" value="EF_Hand_1_Ca_BS"/>
</dbReference>
<dbReference type="OrthoDB" id="325633at2157"/>
<name>M0E6S3_9EURY</name>
<dbReference type="Gene3D" id="2.60.120.260">
    <property type="entry name" value="Galactose-binding domain-like"/>
    <property type="match status" value="1"/>
</dbReference>
<feature type="region of interest" description="Disordered" evidence="1">
    <location>
        <begin position="294"/>
        <end position="323"/>
    </location>
</feature>
<dbReference type="GO" id="GO:0004553">
    <property type="term" value="F:hydrolase activity, hydrolyzing O-glycosyl compounds"/>
    <property type="evidence" value="ECO:0007669"/>
    <property type="project" value="InterPro"/>
</dbReference>
<dbReference type="RefSeq" id="WP_004045606.1">
    <property type="nucleotide sequence ID" value="NZ_AOJE01000005.1"/>
</dbReference>
<feature type="domain" description="Dockerin" evidence="2">
    <location>
        <begin position="583"/>
        <end position="648"/>
    </location>
</feature>
<dbReference type="Gene3D" id="1.10.1330.10">
    <property type="entry name" value="Dockerin domain"/>
    <property type="match status" value="1"/>
</dbReference>
<dbReference type="InterPro" id="IPR036439">
    <property type="entry name" value="Dockerin_dom_sf"/>
</dbReference>
<dbReference type="PROSITE" id="PS51766">
    <property type="entry name" value="DOCKERIN"/>
    <property type="match status" value="1"/>
</dbReference>
<dbReference type="InterPro" id="IPR016134">
    <property type="entry name" value="Dockerin_dom"/>
</dbReference>
<dbReference type="eggNOG" id="arCOG02966">
    <property type="taxonomic scope" value="Archaea"/>
</dbReference>
<dbReference type="Proteomes" id="UP000011514">
    <property type="component" value="Unassembled WGS sequence"/>
</dbReference>
<dbReference type="InterPro" id="IPR002105">
    <property type="entry name" value="Dockerin_1_rpt"/>
</dbReference>
<protein>
    <recommendedName>
        <fullName evidence="2">Dockerin domain-containing protein</fullName>
    </recommendedName>
</protein>
<comment type="caution">
    <text evidence="3">The sequence shown here is derived from an EMBL/GenBank/DDBJ whole genome shotgun (WGS) entry which is preliminary data.</text>
</comment>
<gene>
    <name evidence="3" type="ORF">C471_00090</name>
</gene>
<feature type="compositionally biased region" description="Polar residues" evidence="1">
    <location>
        <begin position="294"/>
        <end position="303"/>
    </location>
</feature>
<accession>M0E6S3</accession>
<dbReference type="EMBL" id="AOJE01000005">
    <property type="protein sequence ID" value="ELZ43470.1"/>
    <property type="molecule type" value="Genomic_DNA"/>
</dbReference>
<organism evidence="3 4">
    <name type="scientific">Halorubrum saccharovorum DSM 1137</name>
    <dbReference type="NCBI Taxonomy" id="1227484"/>
    <lineage>
        <taxon>Archaea</taxon>
        <taxon>Methanobacteriati</taxon>
        <taxon>Methanobacteriota</taxon>
        <taxon>Stenosarchaea group</taxon>
        <taxon>Halobacteria</taxon>
        <taxon>Halobacteriales</taxon>
        <taxon>Haloferacaceae</taxon>
        <taxon>Halorubrum</taxon>
    </lineage>
</organism>
<evidence type="ECO:0000259" key="2">
    <source>
        <dbReference type="PROSITE" id="PS51766"/>
    </source>
</evidence>
<evidence type="ECO:0000313" key="4">
    <source>
        <dbReference type="Proteomes" id="UP000011514"/>
    </source>
</evidence>
<dbReference type="AlphaFoldDB" id="M0E6S3"/>
<proteinExistence type="predicted"/>
<dbReference type="eggNOG" id="arCOG00702">
    <property type="taxonomic scope" value="Archaea"/>
</dbReference>
<dbReference type="eggNOG" id="arCOG13570">
    <property type="taxonomic scope" value="Archaea"/>
</dbReference>
<dbReference type="GO" id="GO:0000272">
    <property type="term" value="P:polysaccharide catabolic process"/>
    <property type="evidence" value="ECO:0007669"/>
    <property type="project" value="InterPro"/>
</dbReference>
<dbReference type="STRING" id="1227484.C471_00090"/>
<dbReference type="Pfam" id="PF00404">
    <property type="entry name" value="Dockerin_1"/>
    <property type="match status" value="1"/>
</dbReference>
<reference evidence="3 4" key="1">
    <citation type="journal article" date="2014" name="PLoS Genet.">
        <title>Phylogenetically driven sequencing of extremely halophilic archaea reveals strategies for static and dynamic osmo-response.</title>
        <authorList>
            <person name="Becker E.A."/>
            <person name="Seitzer P.M."/>
            <person name="Tritt A."/>
            <person name="Larsen D."/>
            <person name="Krusor M."/>
            <person name="Yao A.I."/>
            <person name="Wu D."/>
            <person name="Madern D."/>
            <person name="Eisen J.A."/>
            <person name="Darling A.E."/>
            <person name="Facciotti M.T."/>
        </authorList>
    </citation>
    <scope>NUCLEOTIDE SEQUENCE [LARGE SCALE GENOMIC DNA]</scope>
    <source>
        <strain evidence="3 4">DSM 1137</strain>
    </source>
</reference>
<dbReference type="CDD" id="cd14256">
    <property type="entry name" value="Dockerin_I"/>
    <property type="match status" value="1"/>
</dbReference>
<evidence type="ECO:0000256" key="1">
    <source>
        <dbReference type="SAM" id="MobiDB-lite"/>
    </source>
</evidence>
<keyword evidence="4" id="KW-1185">Reference proteome</keyword>
<sequence>MSRRGIPSTLVVVLVASLMMAAPVSAAIGAGAGAPAIGSSDTAPTPALDTSGHSIQITSDSGVDGAMNQSVAVETNTTYTLSGWIKTENVQAGSGYGAQLNVHELGEASLTESVTGTQEWTYVETTINSGGNEELQINALLGGWGTSTGTAYYDDIRFENPQGENLLANGDLETGSLAPWTAQTWEGSGDGTLTNQESVATGDVSSRTVQSHTVQPGGETLVTVDVETNETENFTVVEHFDPAFDSVEIVDADGAAFAEVRNANDAVFATYTDRSEATLTYRVTLGDSSSVQEGDSYSLSGFTHSDGDRSATGGQDQITVGPEDIGQPLVQSERTVDTGDLQTDGTATVTVNANPGEASDFIIYEDFAPAFESVDIVDADGADVTGVRNNESLFAAYNERESVSLVYEVEVGSASSYSFDGTTNTETTKGTYDRRTIGTDTLTVDGPGGGDDPSTNGTVQFAQEEYEFAPGETQTLTVETDADSVAGHQTRIEFDPDMVTVESVEAGDIGSAIVVNRDNENGTVTAAQAQAGETDAPTLLNLTVTFEGDEGDSAELAFDREYTSLFDAETNAIDVAWRDATIQSGTPGDVNLDGEVDTRDAILIQQYIAGQDPGGEDTVFNPALADINGDGSVTITDVLAVLERGVDS</sequence>
<dbReference type="GO" id="GO:0030246">
    <property type="term" value="F:carbohydrate binding"/>
    <property type="evidence" value="ECO:0007669"/>
    <property type="project" value="InterPro"/>
</dbReference>
<dbReference type="SUPFAM" id="SSF63446">
    <property type="entry name" value="Type I dockerin domain"/>
    <property type="match status" value="1"/>
</dbReference>
<dbReference type="SUPFAM" id="SSF49384">
    <property type="entry name" value="Carbohydrate-binding domain"/>
    <property type="match status" value="1"/>
</dbReference>